<dbReference type="InterPro" id="IPR004294">
    <property type="entry name" value="Carotenoid_Oase"/>
</dbReference>
<feature type="binding site" evidence="5">
    <location>
        <position position="241"/>
    </location>
    <ligand>
        <name>Fe cation</name>
        <dbReference type="ChEBI" id="CHEBI:24875"/>
        <note>catalytic</note>
    </ligand>
</feature>
<evidence type="ECO:0000256" key="5">
    <source>
        <dbReference type="PIRSR" id="PIRSR604294-1"/>
    </source>
</evidence>
<dbReference type="AlphaFoldDB" id="A0A9P4U0I9"/>
<evidence type="ECO:0000256" key="3">
    <source>
        <dbReference type="ARBA" id="ARBA00023002"/>
    </source>
</evidence>
<sequence>MLIIRAVILSSLSCHIAFAVIVIPMTLYFPKPYENDVKPICNDSDLLHRLDPRLRARKGSPTVVLESKYGLIGRSRHDMNWTDNIYEQQDSLVRGAIDASAKPQHLVLRPDDIWYTALTQFSFYMRAHENEKLIQEIWDNFDGRLPPRNNEWVLITSIMDQWTQSVFKQRDKSNWLLNWVRPCLAKFRIRSTANTNVLYFNGRLLACKEDSPPFSLDPETLETIGLEDFNGQLPSLTFTAHPKFDDDTKELLCFGYEAKGDGTPDNWVISLQLFHQLTRMLTPLGAVSHHPSNLRPGRMKQGGEHWHWDPNVPFYLGVLPRHGASGADVKWFRAPNAFPGHTINAYEDNSGNLVFDLPLTNKNVFFWWPDAIGNAPNPAEIAAEVVRFTLDPRSDNLDLPEPQVLSSEDCEFPRIDNQFSGKKHMHAFMNVIDPSLGTDFATIMPVMGGGHPPYNSLGHLDYNTTQMHKYFPGRTHLVQEPVFIPRSPILLGSRKANFLDQNLLCSYFPLPFRS</sequence>
<organism evidence="6 7">
    <name type="scientific">Tothia fuscella</name>
    <dbReference type="NCBI Taxonomy" id="1048955"/>
    <lineage>
        <taxon>Eukaryota</taxon>
        <taxon>Fungi</taxon>
        <taxon>Dikarya</taxon>
        <taxon>Ascomycota</taxon>
        <taxon>Pezizomycotina</taxon>
        <taxon>Dothideomycetes</taxon>
        <taxon>Pleosporomycetidae</taxon>
        <taxon>Venturiales</taxon>
        <taxon>Cylindrosympodiaceae</taxon>
        <taxon>Tothia</taxon>
    </lineage>
</organism>
<dbReference type="GO" id="GO:0010436">
    <property type="term" value="F:carotenoid dioxygenase activity"/>
    <property type="evidence" value="ECO:0007669"/>
    <property type="project" value="TreeGrafter"/>
</dbReference>
<evidence type="ECO:0000256" key="2">
    <source>
        <dbReference type="ARBA" id="ARBA00022723"/>
    </source>
</evidence>
<name>A0A9P4U0I9_9PEZI</name>
<dbReference type="OrthoDB" id="1069523at2759"/>
<comment type="caution">
    <text evidence="6">The sequence shown here is derived from an EMBL/GenBank/DDBJ whole genome shotgun (WGS) entry which is preliminary data.</text>
</comment>
<keyword evidence="2 5" id="KW-0479">Metal-binding</keyword>
<evidence type="ECO:0000256" key="4">
    <source>
        <dbReference type="ARBA" id="ARBA00023004"/>
    </source>
</evidence>
<dbReference type="Proteomes" id="UP000800235">
    <property type="component" value="Unassembled WGS sequence"/>
</dbReference>
<accession>A0A9P4U0I9</accession>
<evidence type="ECO:0000256" key="1">
    <source>
        <dbReference type="ARBA" id="ARBA00006787"/>
    </source>
</evidence>
<feature type="binding site" evidence="5">
    <location>
        <position position="341"/>
    </location>
    <ligand>
        <name>Fe cation</name>
        <dbReference type="ChEBI" id="CHEBI:24875"/>
        <note>catalytic</note>
    </ligand>
</feature>
<keyword evidence="4 5" id="KW-0408">Iron</keyword>
<comment type="similarity">
    <text evidence="1">Belongs to the carotenoid oxygenase family.</text>
</comment>
<comment type="cofactor">
    <cofactor evidence="5">
        <name>Fe(2+)</name>
        <dbReference type="ChEBI" id="CHEBI:29033"/>
    </cofactor>
    <text evidence="5">Binds 1 Fe(2+) ion per subunit.</text>
</comment>
<gene>
    <name evidence="6" type="ORF">EJ08DRAFT_677429</name>
</gene>
<evidence type="ECO:0000313" key="6">
    <source>
        <dbReference type="EMBL" id="KAF2432501.1"/>
    </source>
</evidence>
<proteinExistence type="inferred from homology"/>
<keyword evidence="7" id="KW-1185">Reference proteome</keyword>
<dbReference type="Pfam" id="PF14388">
    <property type="entry name" value="DUF4419"/>
    <property type="match status" value="1"/>
</dbReference>
<keyword evidence="3" id="KW-0560">Oxidoreductase</keyword>
<dbReference type="PANTHER" id="PTHR10543:SF89">
    <property type="entry name" value="CAROTENOID 9,10(9',10')-CLEAVAGE DIOXYGENASE 1"/>
    <property type="match status" value="1"/>
</dbReference>
<dbReference type="PANTHER" id="PTHR10543">
    <property type="entry name" value="BETA-CAROTENE DIOXYGENASE"/>
    <property type="match status" value="1"/>
</dbReference>
<evidence type="ECO:0000313" key="7">
    <source>
        <dbReference type="Proteomes" id="UP000800235"/>
    </source>
</evidence>
<reference evidence="6" key="1">
    <citation type="journal article" date="2020" name="Stud. Mycol.">
        <title>101 Dothideomycetes genomes: a test case for predicting lifestyles and emergence of pathogens.</title>
        <authorList>
            <person name="Haridas S."/>
            <person name="Albert R."/>
            <person name="Binder M."/>
            <person name="Bloem J."/>
            <person name="Labutti K."/>
            <person name="Salamov A."/>
            <person name="Andreopoulos B."/>
            <person name="Baker S."/>
            <person name="Barry K."/>
            <person name="Bills G."/>
            <person name="Bluhm B."/>
            <person name="Cannon C."/>
            <person name="Castanera R."/>
            <person name="Culley D."/>
            <person name="Daum C."/>
            <person name="Ezra D."/>
            <person name="Gonzalez J."/>
            <person name="Henrissat B."/>
            <person name="Kuo A."/>
            <person name="Liang C."/>
            <person name="Lipzen A."/>
            <person name="Lutzoni F."/>
            <person name="Magnuson J."/>
            <person name="Mondo S."/>
            <person name="Nolan M."/>
            <person name="Ohm R."/>
            <person name="Pangilinan J."/>
            <person name="Park H.-J."/>
            <person name="Ramirez L."/>
            <person name="Alfaro M."/>
            <person name="Sun H."/>
            <person name="Tritt A."/>
            <person name="Yoshinaga Y."/>
            <person name="Zwiers L.-H."/>
            <person name="Turgeon B."/>
            <person name="Goodwin S."/>
            <person name="Spatafora J."/>
            <person name="Crous P."/>
            <person name="Grigoriev I."/>
        </authorList>
    </citation>
    <scope>NUCLEOTIDE SEQUENCE</scope>
    <source>
        <strain evidence="6">CBS 130266</strain>
    </source>
</reference>
<dbReference type="Pfam" id="PF03055">
    <property type="entry name" value="RPE65"/>
    <property type="match status" value="1"/>
</dbReference>
<dbReference type="GO" id="GO:0016121">
    <property type="term" value="P:carotene catabolic process"/>
    <property type="evidence" value="ECO:0007669"/>
    <property type="project" value="TreeGrafter"/>
</dbReference>
<dbReference type="EMBL" id="MU007025">
    <property type="protein sequence ID" value="KAF2432501.1"/>
    <property type="molecule type" value="Genomic_DNA"/>
</dbReference>
<dbReference type="GO" id="GO:0046872">
    <property type="term" value="F:metal ion binding"/>
    <property type="evidence" value="ECO:0007669"/>
    <property type="project" value="UniProtKB-KW"/>
</dbReference>
<dbReference type="InterPro" id="IPR025533">
    <property type="entry name" value="DUF4419"/>
</dbReference>
<protein>
    <submittedName>
        <fullName evidence="6">Uncharacterized protein</fullName>
    </submittedName>
</protein>